<dbReference type="SMART" id="SM00715">
    <property type="entry name" value="LA"/>
    <property type="match status" value="1"/>
</dbReference>
<dbReference type="SUPFAM" id="SSF46785">
    <property type="entry name" value="Winged helix' DNA-binding domain"/>
    <property type="match status" value="1"/>
</dbReference>
<comment type="caution">
    <text evidence="5">The sequence shown here is derived from an EMBL/GenBank/DDBJ whole genome shotgun (WGS) entry which is preliminary data.</text>
</comment>
<evidence type="ECO:0000313" key="5">
    <source>
        <dbReference type="EMBL" id="KAF3516135.1"/>
    </source>
</evidence>
<evidence type="ECO:0000256" key="1">
    <source>
        <dbReference type="ARBA" id="ARBA00022884"/>
    </source>
</evidence>
<dbReference type="PANTHER" id="PTHR33875">
    <property type="entry name" value="OS09G0542200 PROTEIN"/>
    <property type="match status" value="1"/>
</dbReference>
<accession>A0ABQ7AP24</accession>
<keyword evidence="1 2" id="KW-0694">RNA-binding</keyword>
<dbReference type="Pfam" id="PF13462">
    <property type="entry name" value="Thioredoxin_4"/>
    <property type="match status" value="1"/>
</dbReference>
<evidence type="ECO:0000256" key="2">
    <source>
        <dbReference type="PROSITE-ProRule" id="PRU00332"/>
    </source>
</evidence>
<feature type="domain" description="HTH La-type RNA-binding" evidence="4">
    <location>
        <begin position="248"/>
        <end position="304"/>
    </location>
</feature>
<dbReference type="InterPro" id="IPR036249">
    <property type="entry name" value="Thioredoxin-like_sf"/>
</dbReference>
<sequence>MIRAFFLFLVFFIIGTQVHAQLISPSKPDGFVYPPGRRVDPDTILIEAFYDPVCPYSRDSWPPLKQALKHYGSRVSLLLHLLPLPYHDNAYVTSRALHIANTHNANATFSLLEGFFKHQAMFYGAQTQLLTRPEVVGRIVKLGTATLGNSYRHVLKSGFNDTKSERATRVSFKVQVQAKKQMYLIGSNIERHSTSRGVYGTPTFYVNGFKLPDADTPSELGGWKKIIDSLIHPQKVQDFSDISYLRRLALVSDLSSRIVSQIEYYFSDENLVSDDYLKSLMDDQGWVDVFFIAEFRRVNQSVDR</sequence>
<organism evidence="5 6">
    <name type="scientific">Brassica cretica</name>
    <name type="common">Mustard</name>
    <dbReference type="NCBI Taxonomy" id="69181"/>
    <lineage>
        <taxon>Eukaryota</taxon>
        <taxon>Viridiplantae</taxon>
        <taxon>Streptophyta</taxon>
        <taxon>Embryophyta</taxon>
        <taxon>Tracheophyta</taxon>
        <taxon>Spermatophyta</taxon>
        <taxon>Magnoliopsida</taxon>
        <taxon>eudicotyledons</taxon>
        <taxon>Gunneridae</taxon>
        <taxon>Pentapetalae</taxon>
        <taxon>rosids</taxon>
        <taxon>malvids</taxon>
        <taxon>Brassicales</taxon>
        <taxon>Brassicaceae</taxon>
        <taxon>Brassiceae</taxon>
        <taxon>Brassica</taxon>
    </lineage>
</organism>
<proteinExistence type="predicted"/>
<keyword evidence="6" id="KW-1185">Reference proteome</keyword>
<evidence type="ECO:0000259" key="4">
    <source>
        <dbReference type="PROSITE" id="PS50961"/>
    </source>
</evidence>
<dbReference type="SUPFAM" id="SSF52833">
    <property type="entry name" value="Thioredoxin-like"/>
    <property type="match status" value="1"/>
</dbReference>
<dbReference type="CDD" id="cd02972">
    <property type="entry name" value="DsbA_family"/>
    <property type="match status" value="1"/>
</dbReference>
<dbReference type="InterPro" id="IPR036388">
    <property type="entry name" value="WH-like_DNA-bd_sf"/>
</dbReference>
<dbReference type="InterPro" id="IPR006630">
    <property type="entry name" value="La_HTH"/>
</dbReference>
<feature type="chain" id="PRO_5046581688" description="HTH La-type RNA-binding domain-containing protein" evidence="3">
    <location>
        <begin position="21"/>
        <end position="304"/>
    </location>
</feature>
<evidence type="ECO:0000313" key="6">
    <source>
        <dbReference type="Proteomes" id="UP000266723"/>
    </source>
</evidence>
<dbReference type="EMBL" id="QGKV02001556">
    <property type="protein sequence ID" value="KAF3516135.1"/>
    <property type="molecule type" value="Genomic_DNA"/>
</dbReference>
<feature type="signal peptide" evidence="3">
    <location>
        <begin position="1"/>
        <end position="20"/>
    </location>
</feature>
<dbReference type="Gene3D" id="3.40.30.10">
    <property type="entry name" value="Glutaredoxin"/>
    <property type="match status" value="1"/>
</dbReference>
<dbReference type="InterPro" id="IPR036390">
    <property type="entry name" value="WH_DNA-bd_sf"/>
</dbReference>
<reference evidence="5 6" key="1">
    <citation type="journal article" date="2020" name="BMC Genomics">
        <title>Intraspecific diversification of the crop wild relative Brassica cretica Lam. using demographic model selection.</title>
        <authorList>
            <person name="Kioukis A."/>
            <person name="Michalopoulou V.A."/>
            <person name="Briers L."/>
            <person name="Pirintsos S."/>
            <person name="Studholme D.J."/>
            <person name="Pavlidis P."/>
            <person name="Sarris P.F."/>
        </authorList>
    </citation>
    <scope>NUCLEOTIDE SEQUENCE [LARGE SCALE GENOMIC DNA]</scope>
    <source>
        <strain evidence="6">cv. PFS-1207/04</strain>
    </source>
</reference>
<name>A0ABQ7AP24_BRACR</name>
<dbReference type="Gene3D" id="1.10.10.10">
    <property type="entry name" value="Winged helix-like DNA-binding domain superfamily/Winged helix DNA-binding domain"/>
    <property type="match status" value="1"/>
</dbReference>
<dbReference type="PROSITE" id="PS50961">
    <property type="entry name" value="HTH_LA"/>
    <property type="match status" value="1"/>
</dbReference>
<keyword evidence="3" id="KW-0732">Signal</keyword>
<evidence type="ECO:0000256" key="3">
    <source>
        <dbReference type="SAM" id="SignalP"/>
    </source>
</evidence>
<dbReference type="PANTHER" id="PTHR33875:SF2">
    <property type="entry name" value="ACR183CP"/>
    <property type="match status" value="1"/>
</dbReference>
<gene>
    <name evidence="5" type="ORF">DY000_02064025</name>
</gene>
<protein>
    <recommendedName>
        <fullName evidence="4">HTH La-type RNA-binding domain-containing protein</fullName>
    </recommendedName>
</protein>
<dbReference type="Proteomes" id="UP000266723">
    <property type="component" value="Unassembled WGS sequence"/>
</dbReference>
<dbReference type="InterPro" id="IPR012336">
    <property type="entry name" value="Thioredoxin-like_fold"/>
</dbReference>
<dbReference type="Pfam" id="PF05383">
    <property type="entry name" value="La"/>
    <property type="match status" value="1"/>
</dbReference>
<dbReference type="CDD" id="cd07323">
    <property type="entry name" value="LAM"/>
    <property type="match status" value="1"/>
</dbReference>